<feature type="compositionally biased region" description="Basic and acidic residues" evidence="1">
    <location>
        <begin position="271"/>
        <end position="286"/>
    </location>
</feature>
<organism evidence="2 3">
    <name type="scientific">Branchiostoma belcheri</name>
    <name type="common">Amphioxus</name>
    <dbReference type="NCBI Taxonomy" id="7741"/>
    <lineage>
        <taxon>Eukaryota</taxon>
        <taxon>Metazoa</taxon>
        <taxon>Chordata</taxon>
        <taxon>Cephalochordata</taxon>
        <taxon>Leptocardii</taxon>
        <taxon>Amphioxiformes</taxon>
        <taxon>Branchiostomatidae</taxon>
        <taxon>Branchiostoma</taxon>
    </lineage>
</organism>
<dbReference type="KEGG" id="bbel:109469344"/>
<gene>
    <name evidence="3 4" type="primary">LOC109469344</name>
</gene>
<dbReference type="PANTHER" id="PTHR31751:SF42">
    <property type="entry name" value="PROTEIN CBG10204"/>
    <property type="match status" value="1"/>
</dbReference>
<feature type="compositionally biased region" description="Polar residues" evidence="1">
    <location>
        <begin position="222"/>
        <end position="237"/>
    </location>
</feature>
<keyword evidence="2" id="KW-1185">Reference proteome</keyword>
<dbReference type="RefSeq" id="XP_019623410.1">
    <property type="nucleotide sequence ID" value="XM_019767851.1"/>
</dbReference>
<evidence type="ECO:0000313" key="2">
    <source>
        <dbReference type="Proteomes" id="UP000515135"/>
    </source>
</evidence>
<accession>A0A6P4YP03</accession>
<evidence type="ECO:0000313" key="3">
    <source>
        <dbReference type="RefSeq" id="XP_019623409.1"/>
    </source>
</evidence>
<evidence type="ECO:0000256" key="1">
    <source>
        <dbReference type="SAM" id="MobiDB-lite"/>
    </source>
</evidence>
<reference evidence="3 4" key="1">
    <citation type="submission" date="2025-04" db="UniProtKB">
        <authorList>
            <consortium name="RefSeq"/>
        </authorList>
    </citation>
    <scope>IDENTIFICATION</scope>
    <source>
        <tissue evidence="3 4">Gonad</tissue>
    </source>
</reference>
<dbReference type="Proteomes" id="UP000515135">
    <property type="component" value="Unplaced"/>
</dbReference>
<proteinExistence type="predicted"/>
<feature type="region of interest" description="Disordered" evidence="1">
    <location>
        <begin position="213"/>
        <end position="292"/>
    </location>
</feature>
<sequence>MHRAIPESCLGKVREKLVRCERTSTSAPFSLPTVRIHKKVVKKKRHREAWSRKETRALIQFCSLPCEGCWDPTVSEGWPGTKSSQFWSKAVKYVRQHGESTTLRTETAVRSHVNKYLNARYPECDGGRLAAEKAFCDPVPGCSTTPDPVSPDSFNLDLPRTPASPCSHSSLLGNPLSSTPMDFSTVSHSTLLESPIPTPMDFSTCTVSHSTLLGSPLSSTPMNSTTIPGRRNVATQTGEDEEEKVMSSTPIKGKNPMDMSFTPSSTYSTPGKKDVSWYPDSDHQSSSDDEAEDLCQIAEEECSLDGKRFIVFGEKLKELFENCRNPECGRPTLIKSTTKGSALSITQTCPKCPPRTWRSQPYDKRMARGNLLIPSAILFTGGSISKFIDFADALQLQVFSQKHFFNIQSHYAMPVVDEYYLYQQDLALDLCRGGPVDVIGDGRCDSPGHCAKYLSYTLMEETTGLILELVQVTETGTSQSMEKEGLDRCLTFLTDPEGQDIDVQCVTTDRHRGVGALMKKEYRDIDHQFDVFHVYKNVKKKLCGKAKLKDCAELTEWTKSICNHLWWCAKTCGGNAECLREKWTSIMNHTTNVHSWSGNQFFHACKHKQATQRQEETTTKWLKVDSPPHKALKAVVFEKALLRDMGQMTKYKHTGQLEVYHNVVLKYAPKRLQYPYPGMRARLQLSVIDHNENIGRTQAKTSRGDLRHRLDYSKRQKRFAIKTVYERKDYTFRQKLMEAVLQRRQDGEVRPMRRRLDLPANIAPVPRPDKAEALALHRSRFADRERHT</sequence>
<evidence type="ECO:0000313" key="4">
    <source>
        <dbReference type="RefSeq" id="XP_019623410.1"/>
    </source>
</evidence>
<name>A0A6P4YP03_BRABE</name>
<dbReference type="OrthoDB" id="5814287at2759"/>
<dbReference type="GeneID" id="109469344"/>
<dbReference type="PANTHER" id="PTHR31751">
    <property type="entry name" value="SI:CH211-108C17.2-RELATED-RELATED"/>
    <property type="match status" value="1"/>
</dbReference>
<dbReference type="RefSeq" id="XP_019623409.1">
    <property type="nucleotide sequence ID" value="XM_019767850.1"/>
</dbReference>
<dbReference type="AlphaFoldDB" id="A0A6P4YP03"/>
<protein>
    <submittedName>
        <fullName evidence="3 4">Uncharacterized protein LOC109469344 isoform X1</fullName>
    </submittedName>
</protein>